<dbReference type="Proteomes" id="UP001501495">
    <property type="component" value="Unassembled WGS sequence"/>
</dbReference>
<proteinExistence type="predicted"/>
<reference evidence="2" key="1">
    <citation type="journal article" date="2019" name="Int. J. Syst. Evol. Microbiol.">
        <title>The Global Catalogue of Microorganisms (GCM) 10K type strain sequencing project: providing services to taxonomists for standard genome sequencing and annotation.</title>
        <authorList>
            <consortium name="The Broad Institute Genomics Platform"/>
            <consortium name="The Broad Institute Genome Sequencing Center for Infectious Disease"/>
            <person name="Wu L."/>
            <person name="Ma J."/>
        </authorList>
    </citation>
    <scope>NUCLEOTIDE SEQUENCE [LARGE SCALE GENOMIC DNA]</scope>
    <source>
        <strain evidence="2">JCM 16703</strain>
    </source>
</reference>
<dbReference type="RefSeq" id="WP_344733004.1">
    <property type="nucleotide sequence ID" value="NZ_BAAAZH010000012.1"/>
</dbReference>
<sequence length="310" mass="32990">MPGYTYPAPQPTLSGDIRQIHRLLRDPTLIARRLRTILEQRYVADALLTGRFSAVGGGVFYETGEPIATGENPRAVGPGGEYPLVAIGTGTASAAKTTKWGQDTEVYDETIARLNRNPVDRAFNQLANQSVAYVDSVAMSAVSSAVTNTANLGAALAVASAEQILTAFLSAKANIIALNQGYMPDTVVMDDLSHAIVMAKFIAAGYLPRESGNTPLMTGDFPTLQGLRWLATPNGIANNALIADTTQLGGMADEDLQSPDYSRIDGIGVEVKSTRLSGSDDRDGYRLRARRVTVPVVLEPLAARKINLAA</sequence>
<dbReference type="EMBL" id="BAAAZH010000012">
    <property type="protein sequence ID" value="GAA4117441.1"/>
    <property type="molecule type" value="Genomic_DNA"/>
</dbReference>
<organism evidence="1 2">
    <name type="scientific">Nocardioides fonticola</name>
    <dbReference type="NCBI Taxonomy" id="450363"/>
    <lineage>
        <taxon>Bacteria</taxon>
        <taxon>Bacillati</taxon>
        <taxon>Actinomycetota</taxon>
        <taxon>Actinomycetes</taxon>
        <taxon>Propionibacteriales</taxon>
        <taxon>Nocardioidaceae</taxon>
        <taxon>Nocardioides</taxon>
    </lineage>
</organism>
<name>A0ABP7XHL9_9ACTN</name>
<evidence type="ECO:0000313" key="2">
    <source>
        <dbReference type="Proteomes" id="UP001501495"/>
    </source>
</evidence>
<accession>A0ABP7XHL9</accession>
<evidence type="ECO:0000313" key="1">
    <source>
        <dbReference type="EMBL" id="GAA4117441.1"/>
    </source>
</evidence>
<gene>
    <name evidence="1" type="ORF">GCM10022215_18080</name>
</gene>
<evidence type="ECO:0008006" key="3">
    <source>
        <dbReference type="Google" id="ProtNLM"/>
    </source>
</evidence>
<comment type="caution">
    <text evidence="1">The sequence shown here is derived from an EMBL/GenBank/DDBJ whole genome shotgun (WGS) entry which is preliminary data.</text>
</comment>
<protein>
    <recommendedName>
        <fullName evidence="3">Major capsid protein</fullName>
    </recommendedName>
</protein>
<dbReference type="Pfam" id="PF25209">
    <property type="entry name" value="Phage_capsid_4"/>
    <property type="match status" value="1"/>
</dbReference>
<keyword evidence="2" id="KW-1185">Reference proteome</keyword>